<feature type="chain" id="PRO_5011683673" evidence="8">
    <location>
        <begin position="25"/>
        <end position="996"/>
    </location>
</feature>
<evidence type="ECO:0000256" key="8">
    <source>
        <dbReference type="SAM" id="SignalP"/>
    </source>
</evidence>
<dbReference type="InterPro" id="IPR012910">
    <property type="entry name" value="Plug_dom"/>
</dbReference>
<evidence type="ECO:0000256" key="6">
    <source>
        <dbReference type="ARBA" id="ARBA00023237"/>
    </source>
</evidence>
<comment type="subcellular location">
    <subcellularLocation>
        <location evidence="1 7">Cell outer membrane</location>
        <topology evidence="1 7">Multi-pass membrane protein</topology>
    </subcellularLocation>
</comment>
<feature type="domain" description="TonB-dependent receptor plug" evidence="9">
    <location>
        <begin position="116"/>
        <end position="224"/>
    </location>
</feature>
<dbReference type="InterPro" id="IPR008969">
    <property type="entry name" value="CarboxyPept-like_regulatory"/>
</dbReference>
<reference evidence="10 11" key="1">
    <citation type="submission" date="2016-10" db="EMBL/GenBank/DDBJ databases">
        <authorList>
            <person name="de Groot N.N."/>
        </authorList>
    </citation>
    <scope>NUCLEOTIDE SEQUENCE [LARGE SCALE GENOMIC DNA]</scope>
    <source>
        <strain evidence="10 11">DSM 527</strain>
    </source>
</reference>
<dbReference type="Gene3D" id="2.40.170.20">
    <property type="entry name" value="TonB-dependent receptor, beta-barrel domain"/>
    <property type="match status" value="1"/>
</dbReference>
<dbReference type="PROSITE" id="PS52016">
    <property type="entry name" value="TONB_DEPENDENT_REC_3"/>
    <property type="match status" value="1"/>
</dbReference>
<keyword evidence="4 7" id="KW-0812">Transmembrane</keyword>
<dbReference type="Proteomes" id="UP000199045">
    <property type="component" value="Unassembled WGS sequence"/>
</dbReference>
<sequence length="996" mass="110466">MKNTLSKTRALLLCLLLYSTFVSAQSIPIRGKVTGPDGNPIIGASVSIKGQKNGTVTDVTGSYKLQAPKDAVLTFSFIGFLPQEVPVNGRSDIEVKLAEDQKKLDEVVVVGYGQQKKKDVTGAISSINSKTIMEVPVTNAQQALQGRTPGIDVLNNSSKPGDEPQVRVRGTRSLSAGNDPLYVVDGIPFAGNLNDINPQDISSMDVLKDASATAIYGSRGANGVVLVSTRKGKIGKPQVFYSGMYGVVNSLGRTDMMNSQQYLAMKREANRTTGNYDDNNPDASDAKIFTAVELANIKKGVNTDWQSLMIDQGWQTRHSLGVSGGNETTKYAVTGGYFKDQGVLKLQSYERYNLHVGVDQMIGKRIQVGISSLSTYSMRKGSTYNGMSASLKMLPIADPYDASGKLITYPTADNQQPNALLDYQDGNRVERLSHIRFFNSLYGEVTILDGLKYRLNVGTDVFQNNYGLFQGKKNTDLLIGGGDATAKKEGQLVWAYTVENLLTYNRTIKKHSLNLTALYSVQRQREDSSSASVRGIPVEWQEYYNLGQAANVTGISSQLGTWTILSYMGRLNYGYDDRYLLTLTLRSDGSSRFAPGHKWGYFPSVAVGWNITGEDFMKRASWVDILKVRASYGRIGNTGIPPYATQGLLGRVPYSFGNKGVTGFSPILLRNPNLTWETTASFNYGIDFSFFNGRLTGSIDQYKQKTTDLLLQRFLPYSNGVNYVLENTGVTQNKGWEVGLSAVILNTKGGFNWSMDVNWFRNREKILALGEGKTQDVGNGWFVGSPTYVYYDYKKVGIWQDEAAAQVYKQHQGEIQLADINGDKKLDDKDRTILGAPQPKWSGGMTQRFSYKGIDLSVVAFARMGSMVKSDFYSSFNTLFGRYNNLDVDYWTPTNHTNAFPRPNANQERPNNYNTLSYFDGDFIKIRNITLGYSLPSRIMKRWQMESLRFSVDVKQPLILASYRQKYKGIDPEDVNIIGVDAPATWMLQFGVSATF</sequence>
<accession>A0A1G7HD88</accession>
<keyword evidence="2 7" id="KW-0813">Transport</keyword>
<dbReference type="RefSeq" id="WP_089828571.1">
    <property type="nucleotide sequence ID" value="NZ_FNBN01000001.1"/>
</dbReference>
<evidence type="ECO:0000256" key="2">
    <source>
        <dbReference type="ARBA" id="ARBA00022448"/>
    </source>
</evidence>
<dbReference type="GO" id="GO:0009279">
    <property type="term" value="C:cell outer membrane"/>
    <property type="evidence" value="ECO:0007669"/>
    <property type="project" value="UniProtKB-SubCell"/>
</dbReference>
<name>A0A1G7HD88_CHIFI</name>
<dbReference type="Pfam" id="PF13715">
    <property type="entry name" value="CarbopepD_reg_2"/>
    <property type="match status" value="1"/>
</dbReference>
<dbReference type="Gene3D" id="2.170.130.10">
    <property type="entry name" value="TonB-dependent receptor, plug domain"/>
    <property type="match status" value="1"/>
</dbReference>
<dbReference type="Pfam" id="PF07715">
    <property type="entry name" value="Plug"/>
    <property type="match status" value="1"/>
</dbReference>
<evidence type="ECO:0000313" key="10">
    <source>
        <dbReference type="EMBL" id="SDE98385.1"/>
    </source>
</evidence>
<dbReference type="EMBL" id="FNBN01000001">
    <property type="protein sequence ID" value="SDE98385.1"/>
    <property type="molecule type" value="Genomic_DNA"/>
</dbReference>
<dbReference type="OrthoDB" id="9768177at2"/>
<evidence type="ECO:0000256" key="3">
    <source>
        <dbReference type="ARBA" id="ARBA00022452"/>
    </source>
</evidence>
<dbReference type="InterPro" id="IPR037066">
    <property type="entry name" value="Plug_dom_sf"/>
</dbReference>
<dbReference type="NCBIfam" id="TIGR04056">
    <property type="entry name" value="OMP_RagA_SusC"/>
    <property type="match status" value="1"/>
</dbReference>
<keyword evidence="5 7" id="KW-0472">Membrane</keyword>
<dbReference type="InterPro" id="IPR023997">
    <property type="entry name" value="TonB-dep_OMP_SusC/RagA_CS"/>
</dbReference>
<dbReference type="NCBIfam" id="TIGR04057">
    <property type="entry name" value="SusC_RagA_signa"/>
    <property type="match status" value="1"/>
</dbReference>
<dbReference type="Gene3D" id="2.60.40.1120">
    <property type="entry name" value="Carboxypeptidase-like, regulatory domain"/>
    <property type="match status" value="1"/>
</dbReference>
<evidence type="ECO:0000313" key="11">
    <source>
        <dbReference type="Proteomes" id="UP000199045"/>
    </source>
</evidence>
<dbReference type="SUPFAM" id="SSF49464">
    <property type="entry name" value="Carboxypeptidase regulatory domain-like"/>
    <property type="match status" value="1"/>
</dbReference>
<dbReference type="STRING" id="104663.SAMN04488121_101419"/>
<comment type="similarity">
    <text evidence="7">Belongs to the TonB-dependent receptor family.</text>
</comment>
<dbReference type="InterPro" id="IPR023996">
    <property type="entry name" value="TonB-dep_OMP_SusC/RagA"/>
</dbReference>
<protein>
    <submittedName>
        <fullName evidence="10">TonB-linked outer membrane protein, SusC/RagA family</fullName>
    </submittedName>
</protein>
<keyword evidence="8" id="KW-0732">Signal</keyword>
<evidence type="ECO:0000259" key="9">
    <source>
        <dbReference type="Pfam" id="PF07715"/>
    </source>
</evidence>
<gene>
    <name evidence="10" type="ORF">SAMN04488121_101419</name>
</gene>
<proteinExistence type="inferred from homology"/>
<organism evidence="10 11">
    <name type="scientific">Chitinophaga filiformis</name>
    <name type="common">Myxococcus filiformis</name>
    <name type="synonym">Flexibacter filiformis</name>
    <dbReference type="NCBI Taxonomy" id="104663"/>
    <lineage>
        <taxon>Bacteria</taxon>
        <taxon>Pseudomonadati</taxon>
        <taxon>Bacteroidota</taxon>
        <taxon>Chitinophagia</taxon>
        <taxon>Chitinophagales</taxon>
        <taxon>Chitinophagaceae</taxon>
        <taxon>Chitinophaga</taxon>
    </lineage>
</organism>
<evidence type="ECO:0000256" key="1">
    <source>
        <dbReference type="ARBA" id="ARBA00004571"/>
    </source>
</evidence>
<feature type="signal peptide" evidence="8">
    <location>
        <begin position="1"/>
        <end position="24"/>
    </location>
</feature>
<evidence type="ECO:0000256" key="5">
    <source>
        <dbReference type="ARBA" id="ARBA00023136"/>
    </source>
</evidence>
<dbReference type="FunFam" id="2.170.130.10:FF:000008">
    <property type="entry name" value="SusC/RagA family TonB-linked outer membrane protein"/>
    <property type="match status" value="1"/>
</dbReference>
<dbReference type="InterPro" id="IPR036942">
    <property type="entry name" value="Beta-barrel_TonB_sf"/>
</dbReference>
<dbReference type="AlphaFoldDB" id="A0A1G7HD88"/>
<keyword evidence="3 7" id="KW-1134">Transmembrane beta strand</keyword>
<evidence type="ECO:0000256" key="7">
    <source>
        <dbReference type="PROSITE-ProRule" id="PRU01360"/>
    </source>
</evidence>
<keyword evidence="6 7" id="KW-0998">Cell outer membrane</keyword>
<dbReference type="InterPro" id="IPR039426">
    <property type="entry name" value="TonB-dep_rcpt-like"/>
</dbReference>
<dbReference type="SUPFAM" id="SSF56935">
    <property type="entry name" value="Porins"/>
    <property type="match status" value="1"/>
</dbReference>
<evidence type="ECO:0000256" key="4">
    <source>
        <dbReference type="ARBA" id="ARBA00022692"/>
    </source>
</evidence>